<dbReference type="Proteomes" id="UP000198838">
    <property type="component" value="Unassembled WGS sequence"/>
</dbReference>
<proteinExistence type="predicted"/>
<dbReference type="RefSeq" id="WP_092871958.1">
    <property type="nucleotide sequence ID" value="NZ_FOJY01000008.1"/>
</dbReference>
<dbReference type="STRING" id="1120918.SAMN05216249_10815"/>
<evidence type="ECO:0000313" key="2">
    <source>
        <dbReference type="Proteomes" id="UP000198838"/>
    </source>
</evidence>
<organism evidence="1 2">
    <name type="scientific">Acetitomaculum ruminis DSM 5522</name>
    <dbReference type="NCBI Taxonomy" id="1120918"/>
    <lineage>
        <taxon>Bacteria</taxon>
        <taxon>Bacillati</taxon>
        <taxon>Bacillota</taxon>
        <taxon>Clostridia</taxon>
        <taxon>Lachnospirales</taxon>
        <taxon>Lachnospiraceae</taxon>
        <taxon>Acetitomaculum</taxon>
    </lineage>
</organism>
<dbReference type="EMBL" id="FOJY01000008">
    <property type="protein sequence ID" value="SFB05772.1"/>
    <property type="molecule type" value="Genomic_DNA"/>
</dbReference>
<accession>A0A1I0XXM3</accession>
<name>A0A1I0XXM3_9FIRM</name>
<dbReference type="OrthoDB" id="9815878at2"/>
<reference evidence="1 2" key="1">
    <citation type="submission" date="2016-10" db="EMBL/GenBank/DDBJ databases">
        <authorList>
            <person name="de Groot N.N."/>
        </authorList>
    </citation>
    <scope>NUCLEOTIDE SEQUENCE [LARGE SCALE GENOMIC DNA]</scope>
    <source>
        <strain evidence="1 2">DSM 5522</strain>
    </source>
</reference>
<protein>
    <submittedName>
        <fullName evidence="1">Uncharacterized protein</fullName>
    </submittedName>
</protein>
<sequence length="185" mass="22490">MSLSWSKIRNILEKDLLCEKLRGRVKYFFTIYRKADDQYGRFALELDGKEIYRGNPYNEDHYLYPKYYELKEAEDREKNITNEDDFYCEWDEECDIRYEKANLISIAEGHGDSMLIIRDIKEYINMPVKEALYSENYIYKMMAMLDRRVGKRTLENRVKEYPGLPDWLKKIYQARFEVEGIKYEN</sequence>
<dbReference type="InterPro" id="IPR057955">
    <property type="entry name" value="SF0329-like"/>
</dbReference>
<dbReference type="Pfam" id="PF25753">
    <property type="entry name" value="SF0329"/>
    <property type="match status" value="1"/>
</dbReference>
<keyword evidence="2" id="KW-1185">Reference proteome</keyword>
<gene>
    <name evidence="1" type="ORF">SAMN05216249_10815</name>
</gene>
<evidence type="ECO:0000313" key="1">
    <source>
        <dbReference type="EMBL" id="SFB05772.1"/>
    </source>
</evidence>
<dbReference type="AlphaFoldDB" id="A0A1I0XXM3"/>